<keyword evidence="3" id="KW-1185">Reference proteome</keyword>
<keyword evidence="1" id="KW-0472">Membrane</keyword>
<evidence type="ECO:0000313" key="2">
    <source>
        <dbReference type="EMBL" id="MEN5379413.1"/>
    </source>
</evidence>
<organism evidence="2 3">
    <name type="scientific">Sphingobacterium kitahiroshimense</name>
    <dbReference type="NCBI Taxonomy" id="470446"/>
    <lineage>
        <taxon>Bacteria</taxon>
        <taxon>Pseudomonadati</taxon>
        <taxon>Bacteroidota</taxon>
        <taxon>Sphingobacteriia</taxon>
        <taxon>Sphingobacteriales</taxon>
        <taxon>Sphingobacteriaceae</taxon>
        <taxon>Sphingobacterium</taxon>
    </lineage>
</organism>
<evidence type="ECO:0000313" key="3">
    <source>
        <dbReference type="Proteomes" id="UP001409291"/>
    </source>
</evidence>
<comment type="caution">
    <text evidence="2">The sequence shown here is derived from an EMBL/GenBank/DDBJ whole genome shotgun (WGS) entry which is preliminary data.</text>
</comment>
<protein>
    <submittedName>
        <fullName evidence="2">Uncharacterized protein</fullName>
    </submittedName>
</protein>
<dbReference type="Proteomes" id="UP001409291">
    <property type="component" value="Unassembled WGS sequence"/>
</dbReference>
<keyword evidence="1" id="KW-0812">Transmembrane</keyword>
<evidence type="ECO:0000256" key="1">
    <source>
        <dbReference type="SAM" id="Phobius"/>
    </source>
</evidence>
<proteinExistence type="predicted"/>
<feature type="transmembrane region" description="Helical" evidence="1">
    <location>
        <begin position="83"/>
        <end position="105"/>
    </location>
</feature>
<dbReference type="EMBL" id="JBDJNQ010000010">
    <property type="protein sequence ID" value="MEN5379413.1"/>
    <property type="molecule type" value="Genomic_DNA"/>
</dbReference>
<reference evidence="2 3" key="1">
    <citation type="submission" date="2024-04" db="EMBL/GenBank/DDBJ databases">
        <title>WGS of bacteria from Torrens River.</title>
        <authorList>
            <person name="Wyrsch E.R."/>
            <person name="Drigo B."/>
        </authorList>
    </citation>
    <scope>NUCLEOTIDE SEQUENCE [LARGE SCALE GENOMIC DNA]</scope>
    <source>
        <strain evidence="2 3">TWI391</strain>
    </source>
</reference>
<feature type="transmembrane region" description="Helical" evidence="1">
    <location>
        <begin position="52"/>
        <end position="71"/>
    </location>
</feature>
<gene>
    <name evidence="2" type="ORF">ABE541_19255</name>
</gene>
<feature type="transmembrane region" description="Helical" evidence="1">
    <location>
        <begin position="20"/>
        <end position="40"/>
    </location>
</feature>
<accession>A0ABV0BZI4</accession>
<dbReference type="RefSeq" id="WP_315395519.1">
    <property type="nucleotide sequence ID" value="NZ_JBDJLH010000002.1"/>
</dbReference>
<name>A0ABV0BZI4_9SPHI</name>
<sequence>MDSNHNRDKRDSSGRTSHILNTSANLLGICFLVLTTIKTMKLTEGSLIDECAAIAIFIFMSSCIISFIAMKRGDLREVKRLENIADIIFLTGLFVLFATSILLVFNLI</sequence>
<keyword evidence="1" id="KW-1133">Transmembrane helix</keyword>